<name>A0A2V5HCH2_ASPV1</name>
<dbReference type="EMBL" id="KZ825113">
    <property type="protein sequence ID" value="PYI22058.1"/>
    <property type="molecule type" value="Genomic_DNA"/>
</dbReference>
<keyword evidence="1" id="KW-1133">Transmembrane helix</keyword>
<evidence type="ECO:0000313" key="2">
    <source>
        <dbReference type="EMBL" id="PYI22058.1"/>
    </source>
</evidence>
<keyword evidence="1" id="KW-0812">Transmembrane</keyword>
<sequence length="58" mass="6355">MQPDYYDSITSSQRMAMVSCWLIVVAAGMQPAFQVLPRRGSCPNLPAGTARESLDSYS</sequence>
<organism evidence="2 3">
    <name type="scientific">Aspergillus violaceofuscus (strain CBS 115571)</name>
    <dbReference type="NCBI Taxonomy" id="1450538"/>
    <lineage>
        <taxon>Eukaryota</taxon>
        <taxon>Fungi</taxon>
        <taxon>Dikarya</taxon>
        <taxon>Ascomycota</taxon>
        <taxon>Pezizomycotina</taxon>
        <taxon>Eurotiomycetes</taxon>
        <taxon>Eurotiomycetidae</taxon>
        <taxon>Eurotiales</taxon>
        <taxon>Aspergillaceae</taxon>
        <taxon>Aspergillus</taxon>
    </lineage>
</organism>
<gene>
    <name evidence="2" type="ORF">BO99DRAFT_400427</name>
</gene>
<evidence type="ECO:0000313" key="3">
    <source>
        <dbReference type="Proteomes" id="UP000249829"/>
    </source>
</evidence>
<dbReference type="Proteomes" id="UP000249829">
    <property type="component" value="Unassembled WGS sequence"/>
</dbReference>
<protein>
    <submittedName>
        <fullName evidence="2">Uncharacterized protein</fullName>
    </submittedName>
</protein>
<evidence type="ECO:0000256" key="1">
    <source>
        <dbReference type="SAM" id="Phobius"/>
    </source>
</evidence>
<keyword evidence="3" id="KW-1185">Reference proteome</keyword>
<feature type="transmembrane region" description="Helical" evidence="1">
    <location>
        <begin position="15"/>
        <end position="36"/>
    </location>
</feature>
<dbReference type="AlphaFoldDB" id="A0A2V5HCH2"/>
<accession>A0A2V5HCH2</accession>
<keyword evidence="1" id="KW-0472">Membrane</keyword>
<proteinExistence type="predicted"/>
<reference evidence="2 3" key="1">
    <citation type="submission" date="2018-02" db="EMBL/GenBank/DDBJ databases">
        <title>The genomes of Aspergillus section Nigri reveals drivers in fungal speciation.</title>
        <authorList>
            <consortium name="DOE Joint Genome Institute"/>
            <person name="Vesth T.C."/>
            <person name="Nybo J."/>
            <person name="Theobald S."/>
            <person name="Brandl J."/>
            <person name="Frisvad J.C."/>
            <person name="Nielsen K.F."/>
            <person name="Lyhne E.K."/>
            <person name="Kogle M.E."/>
            <person name="Kuo A."/>
            <person name="Riley R."/>
            <person name="Clum A."/>
            <person name="Nolan M."/>
            <person name="Lipzen A."/>
            <person name="Salamov A."/>
            <person name="Henrissat B."/>
            <person name="Wiebenga A."/>
            <person name="De vries R.P."/>
            <person name="Grigoriev I.V."/>
            <person name="Mortensen U.H."/>
            <person name="Andersen M.R."/>
            <person name="Baker S.E."/>
        </authorList>
    </citation>
    <scope>NUCLEOTIDE SEQUENCE [LARGE SCALE GENOMIC DNA]</scope>
    <source>
        <strain evidence="2 3">CBS 115571</strain>
    </source>
</reference>